<keyword evidence="2" id="KW-1185">Reference proteome</keyword>
<comment type="caution">
    <text evidence="1">The sequence shown here is derived from an EMBL/GenBank/DDBJ whole genome shotgun (WGS) entry which is preliminary data.</text>
</comment>
<organism evidence="1 2">
    <name type="scientific">Flavimaribacter sediminis</name>
    <dbReference type="NCBI Taxonomy" id="2865987"/>
    <lineage>
        <taxon>Bacteria</taxon>
        <taxon>Pseudomonadati</taxon>
        <taxon>Pseudomonadota</taxon>
        <taxon>Alphaproteobacteria</taxon>
        <taxon>Hyphomicrobiales</taxon>
        <taxon>Rhizobiaceae</taxon>
        <taxon>Flavimaribacter</taxon>
    </lineage>
</organism>
<dbReference type="NCBIfam" id="TIGR01539">
    <property type="entry name" value="portal_lambda"/>
    <property type="match status" value="1"/>
</dbReference>
<protein>
    <submittedName>
        <fullName evidence="1">Phage portal protein</fullName>
    </submittedName>
</protein>
<dbReference type="EMBL" id="JAICBX010000006">
    <property type="protein sequence ID" value="MBW8640390.1"/>
    <property type="molecule type" value="Genomic_DNA"/>
</dbReference>
<proteinExistence type="predicted"/>
<evidence type="ECO:0000313" key="2">
    <source>
        <dbReference type="Proteomes" id="UP001196509"/>
    </source>
</evidence>
<dbReference type="GO" id="GO:0005198">
    <property type="term" value="F:structural molecule activity"/>
    <property type="evidence" value="ECO:0007669"/>
    <property type="project" value="InterPro"/>
</dbReference>
<dbReference type="RefSeq" id="WP_220231121.1">
    <property type="nucleotide sequence ID" value="NZ_JAICBX010000006.1"/>
</dbReference>
<dbReference type="Pfam" id="PF05136">
    <property type="entry name" value="Phage_portal_2"/>
    <property type="match status" value="1"/>
</dbReference>
<dbReference type="Proteomes" id="UP001196509">
    <property type="component" value="Unassembled WGS sequence"/>
</dbReference>
<reference evidence="1" key="1">
    <citation type="submission" date="2021-08" db="EMBL/GenBank/DDBJ databases">
        <title>Hoeflea bacterium WL0058 sp. nov., isolated from the sediment.</title>
        <authorList>
            <person name="Wang L."/>
            <person name="Zhang D."/>
        </authorList>
    </citation>
    <scope>NUCLEOTIDE SEQUENCE</scope>
    <source>
        <strain evidence="1">WL0058</strain>
    </source>
</reference>
<accession>A0AAE2ZTP8</accession>
<name>A0AAE2ZTP8_9HYPH</name>
<dbReference type="GO" id="GO:0019068">
    <property type="term" value="P:virion assembly"/>
    <property type="evidence" value="ECO:0007669"/>
    <property type="project" value="InterPro"/>
</dbReference>
<gene>
    <name evidence="1" type="ORF">K1W69_24575</name>
</gene>
<evidence type="ECO:0000313" key="1">
    <source>
        <dbReference type="EMBL" id="MBW8640390.1"/>
    </source>
</evidence>
<dbReference type="AlphaFoldDB" id="A0AAE2ZTP8"/>
<sequence>MFGLFKPKVRTVVQRPSPVPKIRRFNGARPDRLAGGFGLRNTTMLAEEHRIDLMGMVQHSRLLAQNNDYMRAFLMMCRRHMVGARGIKYNPQARNAAGKLDKADNKLLAKAFAKWGERGNATVCGRFNWLEMQWIAAMVAPRDGGVFIRFFRGRDFGPFGFQIQFLTVDRLDVGFNAELGNGAYVHGGVECDRYDRPVAWHFLKRNQVNGYQLSGERVRVPASDIVYLALPEDYSVQLRMPWAHTAVRRLNMFHGFEEAALTNARVGASKMGFVVRGLDADVNDIPTDKEPEVEDLEPGTVETLPIGHDFKSFDPDFPNNEMPSFIKAILRGAASGLGVSYNGIANDLEGTNFSSLHVGKSEERDEWQILQAWLADAMHNEIVKQWLPMAILTGAINLPFSKLEKFLECEWQPRGWRAVNPLQEATANVTNVESGFTSPQRVAAQNGEDIEQIYEEIAAAKEKAESLGIAFTPVVQSIFDTNQQQSE</sequence>
<dbReference type="InterPro" id="IPR006429">
    <property type="entry name" value="Phage_lambda_portal"/>
</dbReference>